<proteinExistence type="evidence at transcript level"/>
<organism evidence="3">
    <name type="scientific">Trametes gibbosa</name>
    <dbReference type="NCBI Taxonomy" id="160864"/>
    <lineage>
        <taxon>Eukaryota</taxon>
        <taxon>Fungi</taxon>
        <taxon>Dikarya</taxon>
        <taxon>Basidiomycota</taxon>
        <taxon>Agaricomycotina</taxon>
        <taxon>Agaricomycetes</taxon>
        <taxon>Polyporales</taxon>
        <taxon>Polyporaceae</taxon>
        <taxon>Trametes</taxon>
    </lineage>
</organism>
<evidence type="ECO:0000256" key="1">
    <source>
        <dbReference type="SAM" id="MobiDB-lite"/>
    </source>
</evidence>
<sequence>MQSLQIANPLCSSCVVLNEKHIIDVAKEVIMPSPLICEWAHCHTELNSWKTLQEHLQQHFIAQPNSVISTLPIQLLQPGSLECFILKCSGRFHNSLEDMEQHVVLSHLSRILLPCPIEGCPVTFSRNAQQLPEHLHDVHRDIMNTTVPPWSPILRPLRTPHPHIRSSLPCLPDKPTPSFIFTAPIVSPGKAHPPRSSAHPRGSRQWWKRMHTIQMTGEEDPEEEESSVGPFPDLAPCNSPKVPSILWMRKALEPVLQQSRPQNMIVPLNTNADPPRAIGYPAFELRFLELEKAGIIDGKGVWPEEQGGAAGARGAPAGLPPVASSESKKAPAGSL</sequence>
<evidence type="ECO:0000259" key="2">
    <source>
        <dbReference type="PROSITE" id="PS00028"/>
    </source>
</evidence>
<reference evidence="3" key="1">
    <citation type="submission" date="2019-05" db="EMBL/GenBank/DDBJ databases">
        <title>Expression and analysis of primary metabolism gene in Lenzites gibbosa treated with wood chip.</title>
        <authorList>
            <person name="Chi Y."/>
            <person name="Zhang J."/>
            <person name="Li S."/>
        </authorList>
    </citation>
    <scope>NUCLEOTIDE SEQUENCE</scope>
</reference>
<dbReference type="OrthoDB" id="2576496at2759"/>
<name>A0A6B9KCX2_9APHY</name>
<dbReference type="PROSITE" id="PS00028">
    <property type="entry name" value="ZINC_FINGER_C2H2_1"/>
    <property type="match status" value="1"/>
</dbReference>
<feature type="region of interest" description="Disordered" evidence="1">
    <location>
        <begin position="187"/>
        <end position="206"/>
    </location>
</feature>
<feature type="region of interest" description="Disordered" evidence="1">
    <location>
        <begin position="216"/>
        <end position="236"/>
    </location>
</feature>
<dbReference type="InterPro" id="IPR013087">
    <property type="entry name" value="Znf_C2H2_type"/>
</dbReference>
<dbReference type="SMART" id="SM00355">
    <property type="entry name" value="ZnF_C2H2"/>
    <property type="match status" value="3"/>
</dbReference>
<feature type="compositionally biased region" description="Low complexity" evidence="1">
    <location>
        <begin position="312"/>
        <end position="321"/>
    </location>
</feature>
<gene>
    <name evidence="3" type="primary">ZnF195</name>
</gene>
<feature type="compositionally biased region" description="Acidic residues" evidence="1">
    <location>
        <begin position="217"/>
        <end position="226"/>
    </location>
</feature>
<evidence type="ECO:0000313" key="3">
    <source>
        <dbReference type="EMBL" id="QHA24568.1"/>
    </source>
</evidence>
<feature type="domain" description="C2H2-type" evidence="2">
    <location>
        <begin position="37"/>
        <end position="59"/>
    </location>
</feature>
<dbReference type="AlphaFoldDB" id="A0A6B9KCX2"/>
<feature type="region of interest" description="Disordered" evidence="1">
    <location>
        <begin position="303"/>
        <end position="335"/>
    </location>
</feature>
<accession>A0A6B9KCX2</accession>
<dbReference type="EMBL" id="MK994938">
    <property type="protein sequence ID" value="QHA24568.1"/>
    <property type="molecule type" value="mRNA"/>
</dbReference>
<protein>
    <submittedName>
        <fullName evidence="3">Zinc finger protein 195</fullName>
    </submittedName>
</protein>